<dbReference type="Proteomes" id="UP000587880">
    <property type="component" value="Unassembled WGS sequence"/>
</dbReference>
<evidence type="ECO:0000313" key="2">
    <source>
        <dbReference type="EMBL" id="NRT86638.1"/>
    </source>
</evidence>
<reference evidence="1 5" key="2">
    <citation type="submission" date="2020-04" db="EMBL/GenBank/DDBJ databases">
        <authorList>
            <person name="Hitch T.C.A."/>
            <person name="Wylensek D."/>
            <person name="Clavel T."/>
        </authorList>
    </citation>
    <scope>NUCLEOTIDE SEQUENCE [LARGE SCALE GENOMIC DNA]</scope>
    <source>
        <strain evidence="1 5">WB01_NA02</strain>
    </source>
</reference>
<accession>A0A1S8SMP7</accession>
<dbReference type="RefSeq" id="WP_161223461.1">
    <property type="nucleotide sequence ID" value="NZ_CP107022.1"/>
</dbReference>
<dbReference type="EMBL" id="JABSWW010000001">
    <property type="protein sequence ID" value="NRT86638.1"/>
    <property type="molecule type" value="Genomic_DNA"/>
</dbReference>
<dbReference type="AlphaFoldDB" id="A0A1S8SMP7"/>
<organism evidence="3 4">
    <name type="scientific">Clostridium beijerinckii</name>
    <name type="common">Clostridium MP</name>
    <dbReference type="NCBI Taxonomy" id="1520"/>
    <lineage>
        <taxon>Bacteria</taxon>
        <taxon>Bacillati</taxon>
        <taxon>Bacillota</taxon>
        <taxon>Clostridia</taxon>
        <taxon>Eubacteriales</taxon>
        <taxon>Clostridiaceae</taxon>
        <taxon>Clostridium</taxon>
    </lineage>
</organism>
<protein>
    <submittedName>
        <fullName evidence="2">Nitrogen fixation-related uncharacterized protein</fullName>
    </submittedName>
</protein>
<dbReference type="Proteomes" id="UP000190973">
    <property type="component" value="Unassembled WGS sequence"/>
</dbReference>
<dbReference type="EMBL" id="JABAGD010000084">
    <property type="protein sequence ID" value="NMF07847.1"/>
    <property type="molecule type" value="Genomic_DNA"/>
</dbReference>
<name>A0A1S8SMP7_CLOBE</name>
<evidence type="ECO:0000313" key="4">
    <source>
        <dbReference type="Proteomes" id="UP000190973"/>
    </source>
</evidence>
<evidence type="ECO:0000313" key="3">
    <source>
        <dbReference type="EMBL" id="OOM59891.1"/>
    </source>
</evidence>
<reference evidence="2" key="4">
    <citation type="journal article" date="2022" name="Nat. Biotechnol.">
        <title>Carbon-negative production of acetone and isopropanol by gas fermentation at industrial pilot scale.</title>
        <authorList>
            <person name="Liew F.E."/>
            <person name="Nogle R."/>
            <person name="Abdalla T."/>
            <person name="Rasor B.J."/>
            <person name="Canter C."/>
            <person name="Jensen R.O."/>
            <person name="Wang L."/>
            <person name="Strutz J."/>
            <person name="Chirania P."/>
            <person name="De Tissera S."/>
            <person name="Mueller A.P."/>
            <person name="Ruan Z."/>
            <person name="Gao A."/>
            <person name="Tran L."/>
            <person name="Engle N.L."/>
            <person name="Bromley J.C."/>
            <person name="Daniell J."/>
            <person name="Conrado R."/>
            <person name="Tschaplinski T.J."/>
            <person name="Giannone R.J."/>
            <person name="Hettich R.L."/>
            <person name="Karim A.S."/>
            <person name="Simpson S.D."/>
            <person name="Brown S.D."/>
            <person name="Leang C."/>
            <person name="Jewett M.C."/>
            <person name="Kopke M."/>
        </authorList>
    </citation>
    <scope>NUCLEOTIDE SEQUENCE</scope>
    <source>
        <strain evidence="2">DJ080</strain>
    </source>
</reference>
<gene>
    <name evidence="2" type="ORF">B0H41_000317</name>
    <name evidence="3" type="ORF">CLBCK_32100</name>
    <name evidence="1" type="ORF">HF849_24555</name>
</gene>
<reference evidence="3 4" key="1">
    <citation type="submission" date="2016-05" db="EMBL/GenBank/DDBJ databases">
        <title>Microbial solvent formation.</title>
        <authorList>
            <person name="Poehlein A."/>
            <person name="Montoya Solano J.D."/>
            <person name="Flitsch S."/>
            <person name="Krabben P."/>
            <person name="Duerre P."/>
            <person name="Daniel R."/>
        </authorList>
    </citation>
    <scope>NUCLEOTIDE SEQUENCE [LARGE SCALE GENOMIC DNA]</scope>
    <source>
        <strain evidence="3 4">DSM 53</strain>
    </source>
</reference>
<comment type="caution">
    <text evidence="3">The sequence shown here is derived from an EMBL/GenBank/DDBJ whole genome shotgun (WGS) entry which is preliminary data.</text>
</comment>
<dbReference type="EMBL" id="LZZI01000063">
    <property type="protein sequence ID" value="OOM59891.1"/>
    <property type="molecule type" value="Genomic_DNA"/>
</dbReference>
<proteinExistence type="predicted"/>
<dbReference type="Proteomes" id="UP001193748">
    <property type="component" value="Unassembled WGS sequence"/>
</dbReference>
<evidence type="ECO:0000313" key="1">
    <source>
        <dbReference type="EMBL" id="NMF07847.1"/>
    </source>
</evidence>
<sequence length="45" mass="5374">MIILSLIFLIFIGINIFWSSAKNKNIDDYMQDMQKQLQDELKIIK</sequence>
<reference evidence="2" key="3">
    <citation type="submission" date="2020-05" db="EMBL/GenBank/DDBJ databases">
        <authorList>
            <person name="Brown S."/>
            <person name="Huntemann M."/>
            <person name="Clum A."/>
            <person name="Spunde A."/>
            <person name="Palaniappan K."/>
            <person name="Ritter S."/>
            <person name="Mikhailova N."/>
            <person name="Chen I.-M."/>
            <person name="Stamatis D."/>
            <person name="Reddy T."/>
            <person name="O'Malley R."/>
            <person name="Daum C."/>
            <person name="Shapiro N."/>
            <person name="Ivanova N."/>
            <person name="Kyrpides N."/>
            <person name="Woyke T."/>
        </authorList>
    </citation>
    <scope>NUCLEOTIDE SEQUENCE</scope>
    <source>
        <strain evidence="2">DJ080</strain>
    </source>
</reference>
<evidence type="ECO:0000313" key="5">
    <source>
        <dbReference type="Proteomes" id="UP000587880"/>
    </source>
</evidence>